<keyword evidence="7 9" id="KW-0472">Membrane</keyword>
<dbReference type="PANTHER" id="PTHR30012">
    <property type="entry name" value="GENERAL SECRETION PATHWAY PROTEIN"/>
    <property type="match status" value="1"/>
</dbReference>
<evidence type="ECO:0000256" key="4">
    <source>
        <dbReference type="ARBA" id="ARBA00022475"/>
    </source>
</evidence>
<dbReference type="InterPro" id="IPR042094">
    <property type="entry name" value="T2SS_GspF_sf"/>
</dbReference>
<evidence type="ECO:0000256" key="8">
    <source>
        <dbReference type="RuleBase" id="RU003923"/>
    </source>
</evidence>
<dbReference type="Pfam" id="PF00482">
    <property type="entry name" value="T2SSF"/>
    <property type="match status" value="2"/>
</dbReference>
<dbReference type="Proteomes" id="UP001649381">
    <property type="component" value="Unassembled WGS sequence"/>
</dbReference>
<feature type="transmembrane region" description="Helical" evidence="9">
    <location>
        <begin position="374"/>
        <end position="398"/>
    </location>
</feature>
<evidence type="ECO:0000256" key="1">
    <source>
        <dbReference type="ARBA" id="ARBA00004651"/>
    </source>
</evidence>
<sequence>MAIYVYQGRDPTGKKTKGQVDAETKTSAVSMLKERGIIPIDIAEHRESVFTKDISISKGINPRELVMFLRQFSALLEAGISVVKSVHILHDQSQYKPLKSALSTIKDQVQEGESLSNAMNRHPNVFPQMVIHLTRVGEVSGNLDSAMIRLADYFEKRYEMRQKVISALTYPILLGVVSIAVLNVLLYMVVPRFTSMYANSEQELPMLTKWVLSISQFTLSYWWVFITLGFVVILAFYFFRKKEYGKYYIDYAILKVPILGTILQKTLIIEFSRTLSSLFTSSVPILQSMKITRNIVNNNVFKKIINESIQSVEEGNSMTVPMRGDWPFPPLVLHMILIGEQTGNLDAMLTKITQFYESEVDHITDRLQALLEPVLILFLSLVVGVIVLSVVLPMFGLYENINL</sequence>
<evidence type="ECO:0000256" key="7">
    <source>
        <dbReference type="ARBA" id="ARBA00023136"/>
    </source>
</evidence>
<proteinExistence type="inferred from homology"/>
<feature type="transmembrane region" description="Helical" evidence="9">
    <location>
        <begin position="220"/>
        <end position="239"/>
    </location>
</feature>
<dbReference type="InterPro" id="IPR003004">
    <property type="entry name" value="GspF/PilC"/>
</dbReference>
<keyword evidence="12" id="KW-1185">Reference proteome</keyword>
<evidence type="ECO:0000256" key="6">
    <source>
        <dbReference type="ARBA" id="ARBA00022989"/>
    </source>
</evidence>
<dbReference type="InterPro" id="IPR001992">
    <property type="entry name" value="T2SS_GspF/T4SS_PilC_CS"/>
</dbReference>
<organism evidence="11 12">
    <name type="scientific">Pseudalkalibacillus berkeleyi</name>
    <dbReference type="NCBI Taxonomy" id="1069813"/>
    <lineage>
        <taxon>Bacteria</taxon>
        <taxon>Bacillati</taxon>
        <taxon>Bacillota</taxon>
        <taxon>Bacilli</taxon>
        <taxon>Bacillales</taxon>
        <taxon>Fictibacillaceae</taxon>
        <taxon>Pseudalkalibacillus</taxon>
    </lineage>
</organism>
<gene>
    <name evidence="11" type="ORF">L2716_10255</name>
</gene>
<dbReference type="InterPro" id="IPR018076">
    <property type="entry name" value="T2SS_GspF_dom"/>
</dbReference>
<dbReference type="RefSeq" id="WP_236334261.1">
    <property type="nucleotide sequence ID" value="NZ_JAKIJS010000001.1"/>
</dbReference>
<evidence type="ECO:0000313" key="12">
    <source>
        <dbReference type="Proteomes" id="UP001649381"/>
    </source>
</evidence>
<feature type="domain" description="Type II secretion system protein GspF" evidence="10">
    <location>
        <begin position="271"/>
        <end position="393"/>
    </location>
</feature>
<keyword evidence="5 8" id="KW-0812">Transmembrane</keyword>
<comment type="caution">
    <text evidence="11">The sequence shown here is derived from an EMBL/GenBank/DDBJ whole genome shotgun (WGS) entry which is preliminary data.</text>
</comment>
<comment type="similarity">
    <text evidence="2 8">Belongs to the GSP F family.</text>
</comment>
<reference evidence="11 12" key="1">
    <citation type="submission" date="2022-01" db="EMBL/GenBank/DDBJ databases">
        <title>Alkalihalobacillus sp. EGI L200015, a novel bacterium isolated from a salt lake sediment.</title>
        <authorList>
            <person name="Gao L."/>
            <person name="Fang B.-Z."/>
            <person name="Li W.-J."/>
        </authorList>
    </citation>
    <scope>NUCLEOTIDE SEQUENCE [LARGE SCALE GENOMIC DNA]</scope>
    <source>
        <strain evidence="11 12">KCTC 12718</strain>
    </source>
</reference>
<dbReference type="PRINTS" id="PR00812">
    <property type="entry name" value="BCTERIALGSPF"/>
</dbReference>
<evidence type="ECO:0000256" key="2">
    <source>
        <dbReference type="ARBA" id="ARBA00005745"/>
    </source>
</evidence>
<protein>
    <submittedName>
        <fullName evidence="11">Type II secretion system F family protein</fullName>
    </submittedName>
</protein>
<dbReference type="EMBL" id="JAKIJS010000001">
    <property type="protein sequence ID" value="MCF6138106.1"/>
    <property type="molecule type" value="Genomic_DNA"/>
</dbReference>
<evidence type="ECO:0000256" key="5">
    <source>
        <dbReference type="ARBA" id="ARBA00022692"/>
    </source>
</evidence>
<evidence type="ECO:0000256" key="9">
    <source>
        <dbReference type="SAM" id="Phobius"/>
    </source>
</evidence>
<feature type="transmembrane region" description="Helical" evidence="9">
    <location>
        <begin position="167"/>
        <end position="190"/>
    </location>
</feature>
<dbReference type="PROSITE" id="PS00874">
    <property type="entry name" value="T2SP_F"/>
    <property type="match status" value="1"/>
</dbReference>
<accession>A0ABS9H1X9</accession>
<keyword evidence="6 9" id="KW-1133">Transmembrane helix</keyword>
<dbReference type="PANTHER" id="PTHR30012:SF0">
    <property type="entry name" value="TYPE II SECRETION SYSTEM PROTEIN F-RELATED"/>
    <property type="match status" value="1"/>
</dbReference>
<evidence type="ECO:0000259" key="10">
    <source>
        <dbReference type="Pfam" id="PF00482"/>
    </source>
</evidence>
<keyword evidence="3 8" id="KW-0813">Transport</keyword>
<evidence type="ECO:0000313" key="11">
    <source>
        <dbReference type="EMBL" id="MCF6138106.1"/>
    </source>
</evidence>
<feature type="domain" description="Type II secretion system protein GspF" evidence="10">
    <location>
        <begin position="68"/>
        <end position="191"/>
    </location>
</feature>
<name>A0ABS9H1X9_9BACL</name>
<comment type="subcellular location">
    <subcellularLocation>
        <location evidence="1 8">Cell membrane</location>
        <topology evidence="1 8">Multi-pass membrane protein</topology>
    </subcellularLocation>
</comment>
<evidence type="ECO:0000256" key="3">
    <source>
        <dbReference type="ARBA" id="ARBA00022448"/>
    </source>
</evidence>
<keyword evidence="4" id="KW-1003">Cell membrane</keyword>
<dbReference type="Gene3D" id="1.20.81.30">
    <property type="entry name" value="Type II secretion system (T2SS), domain F"/>
    <property type="match status" value="2"/>
</dbReference>